<keyword evidence="3" id="KW-1185">Reference proteome</keyword>
<sequence length="156" mass="16972">MILTTDAPIVEPLTPEEYADLYRFHRAARAAVDREAAAARLRRAALVAVYHTREPIPTPEPAAPVRTEDAGDDFPRECERARVAAIARYHDTPGKQRARRNALCDDKATRHPGSSDPSPSHGGGSSRTRRCECSDPFTARMTGHGHACPLYDGGAA</sequence>
<evidence type="ECO:0000313" key="2">
    <source>
        <dbReference type="EMBL" id="GEA79953.1"/>
    </source>
</evidence>
<dbReference type="EMBL" id="BJLP01000004">
    <property type="protein sequence ID" value="GEA79953.1"/>
    <property type="molecule type" value="Genomic_DNA"/>
</dbReference>
<proteinExistence type="predicted"/>
<evidence type="ECO:0000313" key="3">
    <source>
        <dbReference type="Proteomes" id="UP000315842"/>
    </source>
</evidence>
<dbReference type="AlphaFoldDB" id="A0A4Y3K7G2"/>
<protein>
    <submittedName>
        <fullName evidence="2">Uncharacterized protein</fullName>
    </submittedName>
</protein>
<accession>A0A4Y3K7G2</accession>
<evidence type="ECO:0000256" key="1">
    <source>
        <dbReference type="SAM" id="MobiDB-lite"/>
    </source>
</evidence>
<dbReference type="RefSeq" id="WP_141318289.1">
    <property type="nucleotide sequence ID" value="NZ_BJLP01000004.1"/>
</dbReference>
<name>A0A4Y3K7G2_CELUD</name>
<feature type="compositionally biased region" description="Basic and acidic residues" evidence="1">
    <location>
        <begin position="66"/>
        <end position="75"/>
    </location>
</feature>
<comment type="caution">
    <text evidence="2">The sequence shown here is derived from an EMBL/GenBank/DDBJ whole genome shotgun (WGS) entry which is preliminary data.</text>
</comment>
<feature type="region of interest" description="Disordered" evidence="1">
    <location>
        <begin position="87"/>
        <end position="130"/>
    </location>
</feature>
<feature type="region of interest" description="Disordered" evidence="1">
    <location>
        <begin position="55"/>
        <end position="75"/>
    </location>
</feature>
<reference evidence="2 3" key="1">
    <citation type="submission" date="2019-06" db="EMBL/GenBank/DDBJ databases">
        <title>Whole genome shotgun sequence of Cellulomonas uda NBRC 3747.</title>
        <authorList>
            <person name="Hosoyama A."/>
            <person name="Uohara A."/>
            <person name="Ohji S."/>
            <person name="Ichikawa N."/>
        </authorList>
    </citation>
    <scope>NUCLEOTIDE SEQUENCE [LARGE SCALE GENOMIC DNA]</scope>
    <source>
        <strain evidence="2 3">NBRC 3747</strain>
    </source>
</reference>
<dbReference type="Proteomes" id="UP000315842">
    <property type="component" value="Unassembled WGS sequence"/>
</dbReference>
<gene>
    <name evidence="2" type="ORF">CUD01_03970</name>
</gene>
<organism evidence="2 3">
    <name type="scientific">Cellulomonas uda</name>
    <dbReference type="NCBI Taxonomy" id="1714"/>
    <lineage>
        <taxon>Bacteria</taxon>
        <taxon>Bacillati</taxon>
        <taxon>Actinomycetota</taxon>
        <taxon>Actinomycetes</taxon>
        <taxon>Micrococcales</taxon>
        <taxon>Cellulomonadaceae</taxon>
        <taxon>Cellulomonas</taxon>
    </lineage>
</organism>
<feature type="compositionally biased region" description="Low complexity" evidence="1">
    <location>
        <begin position="111"/>
        <end position="120"/>
    </location>
</feature>